<dbReference type="EMBL" id="CP010777">
    <property type="protein sequence ID" value="AKQ44591.1"/>
    <property type="molecule type" value="Genomic_DNA"/>
</dbReference>
<evidence type="ECO:0000259" key="7">
    <source>
        <dbReference type="Pfam" id="PF04542"/>
    </source>
</evidence>
<evidence type="ECO:0000256" key="5">
    <source>
        <dbReference type="ARBA" id="ARBA00023163"/>
    </source>
</evidence>
<dbReference type="PATRIC" id="fig|1379910.4.peg.284"/>
<evidence type="ECO:0000259" key="8">
    <source>
        <dbReference type="Pfam" id="PF08281"/>
    </source>
</evidence>
<keyword evidence="3 6" id="KW-0731">Sigma factor</keyword>
<accession>A0A0H4W2D3</accession>
<dbReference type="InterPro" id="IPR013324">
    <property type="entry name" value="RNA_pol_sigma_r3/r4-like"/>
</dbReference>
<dbReference type="Gene3D" id="1.10.10.10">
    <property type="entry name" value="Winged helix-like DNA-binding domain superfamily/Winged helix DNA-binding domain"/>
    <property type="match status" value="1"/>
</dbReference>
<dbReference type="CDD" id="cd06171">
    <property type="entry name" value="Sigma70_r4"/>
    <property type="match status" value="1"/>
</dbReference>
<dbReference type="PROSITE" id="PS01063">
    <property type="entry name" value="SIGMA70_ECF"/>
    <property type="match status" value="1"/>
</dbReference>
<keyword evidence="2 6" id="KW-0805">Transcription regulation</keyword>
<proteinExistence type="inferred from homology"/>
<organism evidence="9 10">
    <name type="scientific">Rufibacter radiotolerans</name>
    <dbReference type="NCBI Taxonomy" id="1379910"/>
    <lineage>
        <taxon>Bacteria</taxon>
        <taxon>Pseudomonadati</taxon>
        <taxon>Bacteroidota</taxon>
        <taxon>Cytophagia</taxon>
        <taxon>Cytophagales</taxon>
        <taxon>Hymenobacteraceae</taxon>
        <taxon>Rufibacter</taxon>
    </lineage>
</organism>
<evidence type="ECO:0000256" key="4">
    <source>
        <dbReference type="ARBA" id="ARBA00023125"/>
    </source>
</evidence>
<keyword evidence="10" id="KW-1185">Reference proteome</keyword>
<dbReference type="GO" id="GO:0006352">
    <property type="term" value="P:DNA-templated transcription initiation"/>
    <property type="evidence" value="ECO:0007669"/>
    <property type="project" value="InterPro"/>
</dbReference>
<dbReference type="InterPro" id="IPR007627">
    <property type="entry name" value="RNA_pol_sigma70_r2"/>
</dbReference>
<dbReference type="Proteomes" id="UP000036458">
    <property type="component" value="Chromosome"/>
</dbReference>
<dbReference type="AlphaFoldDB" id="A0A0H4W2D3"/>
<dbReference type="PANTHER" id="PTHR43133">
    <property type="entry name" value="RNA POLYMERASE ECF-TYPE SIGMA FACTO"/>
    <property type="match status" value="1"/>
</dbReference>
<comment type="similarity">
    <text evidence="1 6">Belongs to the sigma-70 factor family. ECF subfamily.</text>
</comment>
<dbReference type="InterPro" id="IPR013325">
    <property type="entry name" value="RNA_pol_sigma_r2"/>
</dbReference>
<evidence type="ECO:0000256" key="3">
    <source>
        <dbReference type="ARBA" id="ARBA00023082"/>
    </source>
</evidence>
<evidence type="ECO:0000313" key="10">
    <source>
        <dbReference type="Proteomes" id="UP000036458"/>
    </source>
</evidence>
<name>A0A0H4W2D3_9BACT</name>
<evidence type="ECO:0000256" key="1">
    <source>
        <dbReference type="ARBA" id="ARBA00010641"/>
    </source>
</evidence>
<dbReference type="SUPFAM" id="SSF88659">
    <property type="entry name" value="Sigma3 and sigma4 domains of RNA polymerase sigma factors"/>
    <property type="match status" value="1"/>
</dbReference>
<dbReference type="SUPFAM" id="SSF88946">
    <property type="entry name" value="Sigma2 domain of RNA polymerase sigma factors"/>
    <property type="match status" value="1"/>
</dbReference>
<dbReference type="InterPro" id="IPR000838">
    <property type="entry name" value="RNA_pol_sigma70_ECF_CS"/>
</dbReference>
<evidence type="ECO:0000256" key="6">
    <source>
        <dbReference type="RuleBase" id="RU000716"/>
    </source>
</evidence>
<dbReference type="Pfam" id="PF04542">
    <property type="entry name" value="Sigma70_r2"/>
    <property type="match status" value="1"/>
</dbReference>
<dbReference type="InterPro" id="IPR036388">
    <property type="entry name" value="WH-like_DNA-bd_sf"/>
</dbReference>
<dbReference type="InterPro" id="IPR039425">
    <property type="entry name" value="RNA_pol_sigma-70-like"/>
</dbReference>
<dbReference type="OrthoDB" id="1493925at2"/>
<reference evidence="9 10" key="1">
    <citation type="submission" date="2015-01" db="EMBL/GenBank/DDBJ databases">
        <title>Rufibacter sp./DG31D/ whole genome sequencing.</title>
        <authorList>
            <person name="Kim M.K."/>
            <person name="Srinivasan S."/>
            <person name="Lee J.-J."/>
        </authorList>
    </citation>
    <scope>NUCLEOTIDE SEQUENCE [LARGE SCALE GENOMIC DNA]</scope>
    <source>
        <strain evidence="9 10">DG31D</strain>
    </source>
</reference>
<dbReference type="PANTHER" id="PTHR43133:SF46">
    <property type="entry name" value="RNA POLYMERASE SIGMA-70 FACTOR ECF SUBFAMILY"/>
    <property type="match status" value="1"/>
</dbReference>
<dbReference type="KEGG" id="ruf:TH63_01385"/>
<dbReference type="InterPro" id="IPR014284">
    <property type="entry name" value="RNA_pol_sigma-70_dom"/>
</dbReference>
<keyword evidence="5 6" id="KW-0804">Transcription</keyword>
<evidence type="ECO:0000256" key="2">
    <source>
        <dbReference type="ARBA" id="ARBA00023015"/>
    </source>
</evidence>
<evidence type="ECO:0000313" key="9">
    <source>
        <dbReference type="EMBL" id="AKQ44591.1"/>
    </source>
</evidence>
<dbReference type="NCBIfam" id="TIGR02937">
    <property type="entry name" value="sigma70-ECF"/>
    <property type="match status" value="1"/>
</dbReference>
<dbReference type="GO" id="GO:0003677">
    <property type="term" value="F:DNA binding"/>
    <property type="evidence" value="ECO:0007669"/>
    <property type="project" value="UniProtKB-KW"/>
</dbReference>
<dbReference type="Pfam" id="PF08281">
    <property type="entry name" value="Sigma70_r4_2"/>
    <property type="match status" value="1"/>
</dbReference>
<feature type="domain" description="RNA polymerase sigma factor 70 region 4 type 2" evidence="8">
    <location>
        <begin position="124"/>
        <end position="175"/>
    </location>
</feature>
<dbReference type="Gene3D" id="1.10.1740.10">
    <property type="match status" value="1"/>
</dbReference>
<dbReference type="InterPro" id="IPR013249">
    <property type="entry name" value="RNA_pol_sigma70_r4_t2"/>
</dbReference>
<dbReference type="STRING" id="1379910.TH63_01385"/>
<sequence length="186" mass="21506">METLEYTDVNAQVVARCKEGDRKAQYELYKLYSKSMFNVSMRITNDYTEAEDVLQEAFLSAFRELNSFKGDATFGSWLKRIVINKAITKVRSRRLQVVPIEEHQDFAEEAPDYDQEEMDYKVDCIKKAIQALPDGYRVVLTLYLLEGYDHGEIAEVLGISEATSKSQYSRARKKLLTLMKEETFLA</sequence>
<feature type="domain" description="RNA polymerase sigma-70 region 2" evidence="7">
    <location>
        <begin position="28"/>
        <end position="94"/>
    </location>
</feature>
<protein>
    <recommendedName>
        <fullName evidence="6">RNA polymerase sigma factor</fullName>
    </recommendedName>
</protein>
<dbReference type="GO" id="GO:0016987">
    <property type="term" value="F:sigma factor activity"/>
    <property type="evidence" value="ECO:0007669"/>
    <property type="project" value="UniProtKB-KW"/>
</dbReference>
<gene>
    <name evidence="9" type="ORF">TH63_01385</name>
</gene>
<keyword evidence="4 6" id="KW-0238">DNA-binding</keyword>